<accession>A0A1M6RAP8</accession>
<evidence type="ECO:0000259" key="5">
    <source>
        <dbReference type="Pfam" id="PF00437"/>
    </source>
</evidence>
<dbReference type="GO" id="GO:0016887">
    <property type="term" value="F:ATP hydrolysis activity"/>
    <property type="evidence" value="ECO:0007669"/>
    <property type="project" value="TreeGrafter"/>
</dbReference>
<evidence type="ECO:0000256" key="3">
    <source>
        <dbReference type="ARBA" id="ARBA00022840"/>
    </source>
</evidence>
<dbReference type="Proteomes" id="UP000184275">
    <property type="component" value="Unassembled WGS sequence"/>
</dbReference>
<dbReference type="InterPro" id="IPR027417">
    <property type="entry name" value="P-loop_NTPase"/>
</dbReference>
<dbReference type="Pfam" id="PF00437">
    <property type="entry name" value="T2SSE"/>
    <property type="match status" value="1"/>
</dbReference>
<dbReference type="AlphaFoldDB" id="A0A1M6RAP8"/>
<evidence type="ECO:0000256" key="2">
    <source>
        <dbReference type="ARBA" id="ARBA00022741"/>
    </source>
</evidence>
<comment type="similarity">
    <text evidence="1">Belongs to the GSP E family.</text>
</comment>
<proteinExistence type="inferred from homology"/>
<dbReference type="GO" id="GO:0005524">
    <property type="term" value="F:ATP binding"/>
    <property type="evidence" value="ECO:0007669"/>
    <property type="project" value="UniProtKB-KW"/>
</dbReference>
<dbReference type="Gene3D" id="3.30.450.90">
    <property type="match status" value="1"/>
</dbReference>
<reference evidence="7" key="1">
    <citation type="submission" date="2016-11" db="EMBL/GenBank/DDBJ databases">
        <authorList>
            <person name="Varghese N."/>
            <person name="Submissions S."/>
        </authorList>
    </citation>
    <scope>NUCLEOTIDE SEQUENCE [LARGE SCALE GENOMIC DNA]</scope>
    <source>
        <strain evidence="7">UWOS</strain>
    </source>
</reference>
<dbReference type="PANTHER" id="PTHR30258:SF2">
    <property type="entry name" value="COMG OPERON PROTEIN 1"/>
    <property type="match status" value="1"/>
</dbReference>
<keyword evidence="3" id="KW-0067">ATP-binding</keyword>
<dbReference type="InterPro" id="IPR001482">
    <property type="entry name" value="T2SS/T4SS_dom"/>
</dbReference>
<dbReference type="PANTHER" id="PTHR30258">
    <property type="entry name" value="TYPE II SECRETION SYSTEM PROTEIN GSPE-RELATED"/>
    <property type="match status" value="1"/>
</dbReference>
<dbReference type="EMBL" id="FRAW01000003">
    <property type="protein sequence ID" value="SHK29539.1"/>
    <property type="molecule type" value="Genomic_DNA"/>
</dbReference>
<feature type="domain" description="Bacterial type II secretion system protein E" evidence="5">
    <location>
        <begin position="285"/>
        <end position="443"/>
    </location>
</feature>
<evidence type="ECO:0000313" key="6">
    <source>
        <dbReference type="EMBL" id="SHK29539.1"/>
    </source>
</evidence>
<organism evidence="6 7">
    <name type="scientific">Fibrobacter intestinalis</name>
    <dbReference type="NCBI Taxonomy" id="28122"/>
    <lineage>
        <taxon>Bacteria</taxon>
        <taxon>Pseudomonadati</taxon>
        <taxon>Fibrobacterota</taxon>
        <taxon>Fibrobacteria</taxon>
        <taxon>Fibrobacterales</taxon>
        <taxon>Fibrobacteraceae</taxon>
        <taxon>Fibrobacter</taxon>
    </lineage>
</organism>
<keyword evidence="7" id="KW-1185">Reference proteome</keyword>
<feature type="compositionally biased region" description="Polar residues" evidence="4">
    <location>
        <begin position="77"/>
        <end position="89"/>
    </location>
</feature>
<gene>
    <name evidence="6" type="ORF">SAMN05720469_103170</name>
</gene>
<dbReference type="RefSeq" id="WP_143159310.1">
    <property type="nucleotide sequence ID" value="NZ_FRAW01000003.1"/>
</dbReference>
<feature type="region of interest" description="Disordered" evidence="4">
    <location>
        <begin position="66"/>
        <end position="104"/>
    </location>
</feature>
<keyword evidence="2" id="KW-0547">Nucleotide-binding</keyword>
<dbReference type="SUPFAM" id="SSF52540">
    <property type="entry name" value="P-loop containing nucleoside triphosphate hydrolases"/>
    <property type="match status" value="1"/>
</dbReference>
<dbReference type="Gene3D" id="3.40.50.300">
    <property type="entry name" value="P-loop containing nucleotide triphosphate hydrolases"/>
    <property type="match status" value="1"/>
</dbReference>
<name>A0A1M6RAP8_9BACT</name>
<evidence type="ECO:0000256" key="1">
    <source>
        <dbReference type="ARBA" id="ARBA00006611"/>
    </source>
</evidence>
<evidence type="ECO:0000256" key="4">
    <source>
        <dbReference type="SAM" id="MobiDB-lite"/>
    </source>
</evidence>
<protein>
    <submittedName>
        <fullName evidence="6">Tfp pilus assembly protein PilT, pilus retraction ATPase</fullName>
    </submittedName>
</protein>
<dbReference type="GO" id="GO:0005886">
    <property type="term" value="C:plasma membrane"/>
    <property type="evidence" value="ECO:0007669"/>
    <property type="project" value="TreeGrafter"/>
</dbReference>
<evidence type="ECO:0000313" key="7">
    <source>
        <dbReference type="Proteomes" id="UP000184275"/>
    </source>
</evidence>
<sequence>MMTKNQIMAKVLFANKLVTESQIQEYWNKVDASHDLGQLLLAAGKIDQKTYQVVLQYVQQLESKMQAKEDAKPAPVSSETSRKSVSPAPQTEEKPLAIEGNNPYGQTASADVQIEKVAGLESTSIAPVLMASAAENETSEKQEDALPKSFEIENGEGNVSVPEQLDENCSLVQILAFARKYGATDVYLSPAAPIAMRICGVLGYVGDKACETSQLSAFLLEAKKGFSDGYEPVVGLDFSKLVVLPGAGRNRLTVTWNETVPSLAFRVFSADSVPLDSLYLPEFCKNFLNLRQGLVLIAGPSGSGRSTTLSAFGEAVAKSRSVLMESIEKPIERVLANTNGITVQKEIGLHVSSGVSAIREAIHSGVQVILFDRLETIEELLALLHASSSGALVFVVSVGNSIHALLSRLLSVSGEKGFELANALSKELRGIVVQHLIPVIDNQGWVLAVEALQVSPSVADLIRRKDLTKLPSALASAGNQAVSLDDSLQNLVESGYIRGEDAWMRSVNRRRFAAYQPAISKKG</sequence>